<keyword evidence="5" id="KW-0391">Immunity</keyword>
<feature type="compositionally biased region" description="Polar residues" evidence="6">
    <location>
        <begin position="542"/>
        <end position="556"/>
    </location>
</feature>
<dbReference type="Gene3D" id="1.10.533.10">
    <property type="entry name" value="Death Domain, Fas"/>
    <property type="match status" value="1"/>
</dbReference>
<organism evidence="9 10">
    <name type="scientific">Centropus bengalensis</name>
    <name type="common">lesser coucal</name>
    <dbReference type="NCBI Taxonomy" id="1463675"/>
    <lineage>
        <taxon>Eukaryota</taxon>
        <taxon>Metazoa</taxon>
        <taxon>Chordata</taxon>
        <taxon>Craniata</taxon>
        <taxon>Vertebrata</taxon>
        <taxon>Euteleostomi</taxon>
        <taxon>Archelosauria</taxon>
        <taxon>Archosauria</taxon>
        <taxon>Dinosauria</taxon>
        <taxon>Saurischia</taxon>
        <taxon>Theropoda</taxon>
        <taxon>Coelurosauria</taxon>
        <taxon>Aves</taxon>
        <taxon>Neognathae</taxon>
        <taxon>Neoaves</taxon>
        <taxon>Otidimorphae</taxon>
        <taxon>Cuculiformes</taxon>
        <taxon>Centropidae</taxon>
        <taxon>Centropus</taxon>
    </lineage>
</organism>
<accession>A0A852M091</accession>
<gene>
    <name evidence="9" type="primary">Mavs</name>
    <name evidence="9" type="ORF">CENBEN_R10815</name>
</gene>
<feature type="compositionally biased region" description="Polar residues" evidence="6">
    <location>
        <begin position="317"/>
        <end position="328"/>
    </location>
</feature>
<evidence type="ECO:0000313" key="9">
    <source>
        <dbReference type="EMBL" id="NXX96759.1"/>
    </source>
</evidence>
<evidence type="ECO:0000313" key="10">
    <source>
        <dbReference type="Proteomes" id="UP000632886"/>
    </source>
</evidence>
<dbReference type="InterPro" id="IPR011029">
    <property type="entry name" value="DEATH-like_dom_sf"/>
</dbReference>
<dbReference type="EMBL" id="WBNK01001172">
    <property type="protein sequence ID" value="NXX96759.1"/>
    <property type="molecule type" value="Genomic_DNA"/>
</dbReference>
<evidence type="ECO:0000256" key="5">
    <source>
        <dbReference type="ARBA" id="ARBA00022859"/>
    </source>
</evidence>
<keyword evidence="7" id="KW-1133">Transmembrane helix</keyword>
<dbReference type="AlphaFoldDB" id="A0A852M091"/>
<feature type="compositionally biased region" description="Low complexity" evidence="6">
    <location>
        <begin position="176"/>
        <end position="186"/>
    </location>
</feature>
<keyword evidence="4" id="KW-0832">Ubl conjugation</keyword>
<protein>
    <submittedName>
        <fullName evidence="9">MAVS protein</fullName>
    </submittedName>
</protein>
<evidence type="ECO:0000256" key="6">
    <source>
        <dbReference type="SAM" id="MobiDB-lite"/>
    </source>
</evidence>
<sequence>MGFAEDKVYEHILRNLKKFKSIRVASLADSLSCLTDDDRDELHAREETRGSHATVYKFYQHLSCRQGWVLDLIDALRHNNAGHLADELQDVYESWQARPSAPAAPSFPPAANDAHPAVSSARAQMPSLGPNPHPSAPSAEQACQELPVGAHPPPSPDVATTKSTDLDSRAPVQETLPQKLLEQENPQLPPPGSVIRDGVSDGHSGERCLPHPFKATEVAAGTPGATPERPEWGRDWLSRQQHPVCVDNGYFGNANHLHRGAPALGLGRSFPPRTTSAARRPEQPRNEPEENVYVSTESAPRLEEAAHSKELKPSESAPKNQAVPSSQPCEPPEDLVDVRSPLLIQQQFEAEQKWIGMLEGHGDTRMETTTPVTTPVPRDAFPSCDTSVKPPVQETKLPMGQAASRTLSTLTKEKVLLVPLDPLVTPAGSSEGMAGRTASRISSATSIWMPRSNVERDEELSKPGVLLSTAEDGPDVAGRRSSSQGPNDPCSGASDSFTFSSDPLMVSTDSSSSGETLSRVSLRFPAPAAHEDPKAEKAAGTSRVSCPSPSLDNTSLGTHEVHVRHYPSTQLQASSDLRDGTGPLGNSPGLNSGRSCDAANSPAQAKGPRGHSNESSLPYIVPAVAVAIVSVAAFLVYARLQK</sequence>
<keyword evidence="2" id="KW-0597">Phosphoprotein</keyword>
<feature type="region of interest" description="Disordered" evidence="6">
    <location>
        <begin position="370"/>
        <end position="401"/>
    </location>
</feature>
<keyword evidence="7" id="KW-0472">Membrane</keyword>
<proteinExistence type="predicted"/>
<comment type="caution">
    <text evidence="9">The sequence shown here is derived from an EMBL/GenBank/DDBJ whole genome shotgun (WGS) entry which is preliminary data.</text>
</comment>
<feature type="region of interest" description="Disordered" evidence="6">
    <location>
        <begin position="568"/>
        <end position="614"/>
    </location>
</feature>
<dbReference type="InterPro" id="IPR031964">
    <property type="entry name" value="CARD_dom"/>
</dbReference>
<feature type="region of interest" description="Disordered" evidence="6">
    <location>
        <begin position="262"/>
        <end position="334"/>
    </location>
</feature>
<feature type="compositionally biased region" description="Basic and acidic residues" evidence="6">
    <location>
        <begin position="279"/>
        <end position="288"/>
    </location>
</feature>
<dbReference type="GO" id="GO:0005737">
    <property type="term" value="C:cytoplasm"/>
    <property type="evidence" value="ECO:0007669"/>
    <property type="project" value="UniProtKB-ARBA"/>
</dbReference>
<evidence type="ECO:0000256" key="3">
    <source>
        <dbReference type="ARBA" id="ARBA00022588"/>
    </source>
</evidence>
<feature type="region of interest" description="Disordered" evidence="6">
    <location>
        <begin position="452"/>
        <end position="496"/>
    </location>
</feature>
<keyword evidence="3" id="KW-0399">Innate immunity</keyword>
<evidence type="ECO:0000256" key="1">
    <source>
        <dbReference type="ARBA" id="ARBA00022499"/>
    </source>
</evidence>
<keyword evidence="1" id="KW-1017">Isopeptide bond</keyword>
<evidence type="ECO:0000259" key="8">
    <source>
        <dbReference type="Pfam" id="PF16739"/>
    </source>
</evidence>
<feature type="compositionally biased region" description="Basic and acidic residues" evidence="6">
    <location>
        <begin position="300"/>
        <end position="313"/>
    </location>
</feature>
<feature type="domain" description="Caspase recruitment" evidence="8">
    <location>
        <begin position="7"/>
        <end position="90"/>
    </location>
</feature>
<evidence type="ECO:0000256" key="7">
    <source>
        <dbReference type="SAM" id="Phobius"/>
    </source>
</evidence>
<dbReference type="Proteomes" id="UP000632886">
    <property type="component" value="Unassembled WGS sequence"/>
</dbReference>
<reference evidence="9 10" key="1">
    <citation type="submission" date="2020-02" db="EMBL/GenBank/DDBJ databases">
        <title>Bird 10,000 Genomes (B10K) Project - Family phase.</title>
        <authorList>
            <person name="Zhang G."/>
        </authorList>
    </citation>
    <scope>NUCLEOTIDE SEQUENCE [LARGE SCALE GENOMIC DNA]</scope>
    <source>
        <strain evidence="9">B10K-DU-017-21</strain>
    </source>
</reference>
<feature type="non-terminal residue" evidence="9">
    <location>
        <position position="642"/>
    </location>
</feature>
<feature type="transmembrane region" description="Helical" evidence="7">
    <location>
        <begin position="619"/>
        <end position="638"/>
    </location>
</feature>
<keyword evidence="10" id="KW-1185">Reference proteome</keyword>
<feature type="region of interest" description="Disordered" evidence="6">
    <location>
        <begin position="528"/>
        <end position="556"/>
    </location>
</feature>
<feature type="compositionally biased region" description="Basic and acidic residues" evidence="6">
    <location>
        <begin position="198"/>
        <end position="207"/>
    </location>
</feature>
<feature type="non-terminal residue" evidence="9">
    <location>
        <position position="1"/>
    </location>
</feature>
<dbReference type="GO" id="GO:0045087">
    <property type="term" value="P:innate immune response"/>
    <property type="evidence" value="ECO:0007669"/>
    <property type="project" value="UniProtKB-KW"/>
</dbReference>
<dbReference type="Pfam" id="PF16739">
    <property type="entry name" value="CARD_2"/>
    <property type="match status" value="1"/>
</dbReference>
<evidence type="ECO:0000256" key="2">
    <source>
        <dbReference type="ARBA" id="ARBA00022553"/>
    </source>
</evidence>
<evidence type="ECO:0000256" key="4">
    <source>
        <dbReference type="ARBA" id="ARBA00022843"/>
    </source>
</evidence>
<keyword evidence="7" id="KW-0812">Transmembrane</keyword>
<name>A0A852M091_9AVES</name>
<feature type="region of interest" description="Disordered" evidence="6">
    <location>
        <begin position="96"/>
        <end position="207"/>
    </location>
</feature>